<reference evidence="2" key="1">
    <citation type="journal article" date="2008" name="Nat. Genet.">
        <title>The Pristionchus pacificus genome provides a unique perspective on nematode lifestyle and parasitism.</title>
        <authorList>
            <person name="Dieterich C."/>
            <person name="Clifton S.W."/>
            <person name="Schuster L.N."/>
            <person name="Chinwalla A."/>
            <person name="Delehaunty K."/>
            <person name="Dinkelacker I."/>
            <person name="Fulton L."/>
            <person name="Fulton R."/>
            <person name="Godfrey J."/>
            <person name="Minx P."/>
            <person name="Mitreva M."/>
            <person name="Roeseler W."/>
            <person name="Tian H."/>
            <person name="Witte H."/>
            <person name="Yang S.P."/>
            <person name="Wilson R.K."/>
            <person name="Sommer R.J."/>
        </authorList>
    </citation>
    <scope>NUCLEOTIDE SEQUENCE [LARGE SCALE GENOMIC DNA]</scope>
    <source>
        <strain evidence="2">PS312</strain>
    </source>
</reference>
<accession>A0A2A6B466</accession>
<protein>
    <submittedName>
        <fullName evidence="1">Uncharacterized protein</fullName>
    </submittedName>
</protein>
<sequence length="60" mass="7017">MEKNEKRQVKDENEVGGTRLQCTWMDVLLIEMSNQLPPFSIVHLAYVVHFVVQRTVDKSE</sequence>
<dbReference type="AlphaFoldDB" id="A0A2A6B466"/>
<dbReference type="EnsemblMetazoa" id="PPA45446.1">
    <property type="protein sequence ID" value="PPA45446.1"/>
    <property type="gene ID" value="WBGene00283815"/>
</dbReference>
<dbReference type="Proteomes" id="UP000005239">
    <property type="component" value="Unassembled WGS sequence"/>
</dbReference>
<evidence type="ECO:0000313" key="2">
    <source>
        <dbReference type="Proteomes" id="UP000005239"/>
    </source>
</evidence>
<organism evidence="1 2">
    <name type="scientific">Pristionchus pacificus</name>
    <name type="common">Parasitic nematode worm</name>
    <dbReference type="NCBI Taxonomy" id="54126"/>
    <lineage>
        <taxon>Eukaryota</taxon>
        <taxon>Metazoa</taxon>
        <taxon>Ecdysozoa</taxon>
        <taxon>Nematoda</taxon>
        <taxon>Chromadorea</taxon>
        <taxon>Rhabditida</taxon>
        <taxon>Rhabditina</taxon>
        <taxon>Diplogasteromorpha</taxon>
        <taxon>Diplogasteroidea</taxon>
        <taxon>Neodiplogasteridae</taxon>
        <taxon>Pristionchus</taxon>
    </lineage>
</organism>
<gene>
    <name evidence="1" type="primary">WBGene00283815</name>
</gene>
<keyword evidence="2" id="KW-1185">Reference proteome</keyword>
<accession>A0A8R1V0M8</accession>
<name>A0A2A6B466_PRIPA</name>
<evidence type="ECO:0000313" key="1">
    <source>
        <dbReference type="EnsemblMetazoa" id="PPA45446.1"/>
    </source>
</evidence>
<proteinExistence type="predicted"/>
<reference evidence="1" key="2">
    <citation type="submission" date="2022-06" db="UniProtKB">
        <authorList>
            <consortium name="EnsemblMetazoa"/>
        </authorList>
    </citation>
    <scope>IDENTIFICATION</scope>
    <source>
        <strain evidence="1">PS312</strain>
    </source>
</reference>